<dbReference type="InParanoid" id="A0A2P5I143"/>
<reference evidence="2" key="1">
    <citation type="submission" date="2017-09" db="EMBL/GenBank/DDBJ databases">
        <title>Polyketide synthases of a Diaporthe helianthi virulent isolate.</title>
        <authorList>
            <person name="Baroncelli R."/>
        </authorList>
    </citation>
    <scope>NUCLEOTIDE SEQUENCE [LARGE SCALE GENOMIC DNA]</scope>
    <source>
        <strain evidence="2">7/96</strain>
    </source>
</reference>
<evidence type="ECO:0000313" key="3">
    <source>
        <dbReference type="Proteomes" id="UP000094444"/>
    </source>
</evidence>
<feature type="compositionally biased region" description="Polar residues" evidence="1">
    <location>
        <begin position="82"/>
        <end position="93"/>
    </location>
</feature>
<comment type="caution">
    <text evidence="2">The sequence shown here is derived from an EMBL/GenBank/DDBJ whole genome shotgun (WGS) entry which is preliminary data.</text>
</comment>
<evidence type="ECO:0000256" key="1">
    <source>
        <dbReference type="SAM" id="MobiDB-lite"/>
    </source>
</evidence>
<sequence>MLNGRPGGLLPPMLATAAAAIPTGRDMRKASSRTSRYTQANTTMSLPTRLCTRTDSALSVPTTNATASEAPQKIAPSHQETKTNMLSRSQGILNNYRGRVKT</sequence>
<evidence type="ECO:0000313" key="2">
    <source>
        <dbReference type="EMBL" id="POS76229.1"/>
    </source>
</evidence>
<name>A0A2P5I143_DIAHE</name>
<dbReference type="AlphaFoldDB" id="A0A2P5I143"/>
<protein>
    <submittedName>
        <fullName evidence="2">Uncharacterized protein</fullName>
    </submittedName>
</protein>
<feature type="region of interest" description="Disordered" evidence="1">
    <location>
        <begin position="59"/>
        <end position="102"/>
    </location>
</feature>
<accession>A0A2P5I143</accession>
<keyword evidence="3" id="KW-1185">Reference proteome</keyword>
<proteinExistence type="predicted"/>
<gene>
    <name evidence="2" type="ORF">DHEL01_v205378</name>
</gene>
<organism evidence="2 3">
    <name type="scientific">Diaporthe helianthi</name>
    <dbReference type="NCBI Taxonomy" id="158607"/>
    <lineage>
        <taxon>Eukaryota</taxon>
        <taxon>Fungi</taxon>
        <taxon>Dikarya</taxon>
        <taxon>Ascomycota</taxon>
        <taxon>Pezizomycotina</taxon>
        <taxon>Sordariomycetes</taxon>
        <taxon>Sordariomycetidae</taxon>
        <taxon>Diaporthales</taxon>
        <taxon>Diaporthaceae</taxon>
        <taxon>Diaporthe</taxon>
    </lineage>
</organism>
<dbReference type="EMBL" id="MAVT02000392">
    <property type="protein sequence ID" value="POS76229.1"/>
    <property type="molecule type" value="Genomic_DNA"/>
</dbReference>
<dbReference type="Proteomes" id="UP000094444">
    <property type="component" value="Unassembled WGS sequence"/>
</dbReference>
<feature type="compositionally biased region" description="Polar residues" evidence="1">
    <location>
        <begin position="59"/>
        <end position="69"/>
    </location>
</feature>